<dbReference type="NCBIfam" id="NF038076">
    <property type="entry name" value="fam_STM4015"/>
    <property type="match status" value="1"/>
</dbReference>
<evidence type="ECO:0000313" key="2">
    <source>
        <dbReference type="Proteomes" id="UP001428290"/>
    </source>
</evidence>
<dbReference type="RefSeq" id="WP_345720747.1">
    <property type="nucleotide sequence ID" value="NZ_BAABRU010000003.1"/>
</dbReference>
<sequence>MVFDWIGYFGDSTMANWDGQEQFEPIEHPVRLHLQYDYDVKATTQTWEAYFNAWLATNEPAKTTGLVLGRWWHDTVDPGDIDFVLETIIDARERLPLLKALFVGDFTYEEWEISWITQGDYAPVLAAFPQLEYLVIRGGSELSFDAVQHQNLKALVIQTGGLAAQVVREIVAADLPALEHLELWLGSDYYGGDSTLADLQPILDAECFPNLEILGLRDCEYADDLAQALVNAPILEQIGCLDLSLGNLSDVGAEALFASQAIRCLNFLDLHHHYMSNDLLDCWATIGLNCDVSEQQVPQEHEGEEHRYAAVTE</sequence>
<organism evidence="1 2">
    <name type="scientific">Herpetosiphon gulosus</name>
    <dbReference type="NCBI Taxonomy" id="1973496"/>
    <lineage>
        <taxon>Bacteria</taxon>
        <taxon>Bacillati</taxon>
        <taxon>Chloroflexota</taxon>
        <taxon>Chloroflexia</taxon>
        <taxon>Herpetosiphonales</taxon>
        <taxon>Herpetosiphonaceae</taxon>
        <taxon>Herpetosiphon</taxon>
    </lineage>
</organism>
<evidence type="ECO:0000313" key="1">
    <source>
        <dbReference type="EMBL" id="GAA5527110.1"/>
    </source>
</evidence>
<dbReference type="SUPFAM" id="SSF52047">
    <property type="entry name" value="RNI-like"/>
    <property type="match status" value="1"/>
</dbReference>
<gene>
    <name evidence="1" type="ORF">Hgul01_00892</name>
</gene>
<proteinExistence type="predicted"/>
<evidence type="ECO:0008006" key="3">
    <source>
        <dbReference type="Google" id="ProtNLM"/>
    </source>
</evidence>
<dbReference type="Gene3D" id="3.80.10.10">
    <property type="entry name" value="Ribonuclease Inhibitor"/>
    <property type="match status" value="1"/>
</dbReference>
<reference evidence="1 2" key="1">
    <citation type="submission" date="2024-02" db="EMBL/GenBank/DDBJ databases">
        <title>Herpetosiphon gulosus NBRC 112829.</title>
        <authorList>
            <person name="Ichikawa N."/>
            <person name="Katano-Makiyama Y."/>
            <person name="Hidaka K."/>
        </authorList>
    </citation>
    <scope>NUCLEOTIDE SEQUENCE [LARGE SCALE GENOMIC DNA]</scope>
    <source>
        <strain evidence="1 2">NBRC 112829</strain>
    </source>
</reference>
<name>A0ABP9WY74_9CHLR</name>
<dbReference type="InterPro" id="IPR047722">
    <property type="entry name" value="STM4015-like"/>
</dbReference>
<keyword evidence="2" id="KW-1185">Reference proteome</keyword>
<comment type="caution">
    <text evidence="1">The sequence shown here is derived from an EMBL/GenBank/DDBJ whole genome shotgun (WGS) entry which is preliminary data.</text>
</comment>
<protein>
    <recommendedName>
        <fullName evidence="3">Cytoplasmic protein</fullName>
    </recommendedName>
</protein>
<dbReference type="EMBL" id="BAABRU010000003">
    <property type="protein sequence ID" value="GAA5527110.1"/>
    <property type="molecule type" value="Genomic_DNA"/>
</dbReference>
<dbReference type="Proteomes" id="UP001428290">
    <property type="component" value="Unassembled WGS sequence"/>
</dbReference>
<accession>A0ABP9WY74</accession>
<dbReference type="InterPro" id="IPR032675">
    <property type="entry name" value="LRR_dom_sf"/>
</dbReference>